<sequence>MAPVLGKLCSGICQVAVACGLSGAVYYRRKYRSMATDDASTVHSLVTFSKDDRRDMYDVAIVGGGIVGVATAREIRKKYPSKRVVLIEREADVAQHQSGHNSGCIHAGMFYPPGSAMARLCLADTV</sequence>
<accession>A0A3P3ZJF3</accession>
<protein>
    <recommendedName>
        <fullName evidence="8">L-2-hydroxyglutarate dehydrogenase, mitochondrial</fullName>
        <ecNumber evidence="7">1.1.99.2</ecNumber>
    </recommendedName>
</protein>
<dbReference type="SUPFAM" id="SSF51905">
    <property type="entry name" value="FAD/NAD(P)-binding domain"/>
    <property type="match status" value="1"/>
</dbReference>
<evidence type="ECO:0000256" key="6">
    <source>
        <dbReference type="ARBA" id="ARBA00037941"/>
    </source>
</evidence>
<evidence type="ECO:0000259" key="9">
    <source>
        <dbReference type="Pfam" id="PF01266"/>
    </source>
</evidence>
<dbReference type="PROSITE" id="PS51257">
    <property type="entry name" value="PROKAR_LIPOPROTEIN"/>
    <property type="match status" value="1"/>
</dbReference>
<keyword evidence="2" id="KW-0285">Flavoprotein</keyword>
<organism evidence="10 11">
    <name type="scientific">Leishmania braziliensis MHOM/BR/75/M2904</name>
    <dbReference type="NCBI Taxonomy" id="420245"/>
    <lineage>
        <taxon>Eukaryota</taxon>
        <taxon>Discoba</taxon>
        <taxon>Euglenozoa</taxon>
        <taxon>Kinetoplastea</taxon>
        <taxon>Metakinetoplastina</taxon>
        <taxon>Trypanosomatida</taxon>
        <taxon>Trypanosomatidae</taxon>
        <taxon>Leishmaniinae</taxon>
        <taxon>Leishmania</taxon>
        <taxon>Leishmania braziliensis species complex</taxon>
    </lineage>
</organism>
<dbReference type="AlphaFoldDB" id="A0A3P3ZJF3"/>
<comment type="cofactor">
    <cofactor evidence="1">
        <name>FAD</name>
        <dbReference type="ChEBI" id="CHEBI:57692"/>
    </cofactor>
</comment>
<evidence type="ECO:0000256" key="4">
    <source>
        <dbReference type="ARBA" id="ARBA00023002"/>
    </source>
</evidence>
<dbReference type="InterPro" id="IPR006076">
    <property type="entry name" value="FAD-dep_OxRdtase"/>
</dbReference>
<dbReference type="GO" id="GO:0047545">
    <property type="term" value="F:(S)-2-hydroxyglutarate dehydrogenase activity"/>
    <property type="evidence" value="ECO:0007669"/>
    <property type="project" value="UniProtKB-EC"/>
</dbReference>
<evidence type="ECO:0000256" key="5">
    <source>
        <dbReference type="ARBA" id="ARBA00036066"/>
    </source>
</evidence>
<reference evidence="10 11" key="1">
    <citation type="submission" date="2018-09" db="EMBL/GenBank/DDBJ databases">
        <authorList>
            <person name="Peiro R."/>
            <person name="Begona"/>
            <person name="Cbmso G."/>
            <person name="Lopez M."/>
            <person name="Gonzalez S."/>
        </authorList>
    </citation>
    <scope>NUCLEOTIDE SEQUENCE [LARGE SCALE GENOMIC DNA]</scope>
</reference>
<feature type="domain" description="FAD dependent oxidoreductase" evidence="9">
    <location>
        <begin position="58"/>
        <end position="122"/>
    </location>
</feature>
<keyword evidence="3" id="KW-0274">FAD</keyword>
<evidence type="ECO:0000313" key="11">
    <source>
        <dbReference type="Proteomes" id="UP000319462"/>
    </source>
</evidence>
<evidence type="ECO:0000256" key="8">
    <source>
        <dbReference type="ARBA" id="ARBA00041137"/>
    </source>
</evidence>
<evidence type="ECO:0000256" key="3">
    <source>
        <dbReference type="ARBA" id="ARBA00022827"/>
    </source>
</evidence>
<dbReference type="Proteomes" id="UP000319462">
    <property type="component" value="Chromosome 35"/>
</dbReference>
<proteinExistence type="inferred from homology"/>
<comment type="similarity">
    <text evidence="6">Belongs to the L2HGDH family.</text>
</comment>
<evidence type="ECO:0000256" key="1">
    <source>
        <dbReference type="ARBA" id="ARBA00001974"/>
    </source>
</evidence>
<dbReference type="Gene3D" id="3.50.50.60">
    <property type="entry name" value="FAD/NAD(P)-binding domain"/>
    <property type="match status" value="1"/>
</dbReference>
<dbReference type="EC" id="1.1.99.2" evidence="7"/>
<keyword evidence="4" id="KW-0560">Oxidoreductase</keyword>
<gene>
    <name evidence="10" type="ORF">LBRM2904_35.5910</name>
</gene>
<evidence type="ECO:0000256" key="2">
    <source>
        <dbReference type="ARBA" id="ARBA00022630"/>
    </source>
</evidence>
<dbReference type="Pfam" id="PF01266">
    <property type="entry name" value="DAO"/>
    <property type="match status" value="1"/>
</dbReference>
<comment type="catalytic activity">
    <reaction evidence="5">
        <text>(S)-2-hydroxyglutarate + A = 2-oxoglutarate + AH2</text>
        <dbReference type="Rhea" id="RHEA:21252"/>
        <dbReference type="ChEBI" id="CHEBI:13193"/>
        <dbReference type="ChEBI" id="CHEBI:16782"/>
        <dbReference type="ChEBI" id="CHEBI:16810"/>
        <dbReference type="ChEBI" id="CHEBI:17499"/>
        <dbReference type="EC" id="1.1.99.2"/>
    </reaction>
</comment>
<dbReference type="PANTHER" id="PTHR43104">
    <property type="entry name" value="L-2-HYDROXYGLUTARATE DEHYDROGENASE, MITOCHONDRIAL"/>
    <property type="match status" value="1"/>
</dbReference>
<name>A0A3P3ZJF3_LEIBR</name>
<evidence type="ECO:0000313" key="10">
    <source>
        <dbReference type="EMBL" id="SYZ70403.1"/>
    </source>
</evidence>
<dbReference type="InterPro" id="IPR036188">
    <property type="entry name" value="FAD/NAD-bd_sf"/>
</dbReference>
<dbReference type="PANTHER" id="PTHR43104:SF3">
    <property type="entry name" value="FAD DEPENDENT OXIDOREDUCTASE DOMAIN-CONTAINING PROTEIN"/>
    <property type="match status" value="1"/>
</dbReference>
<evidence type="ECO:0000256" key="7">
    <source>
        <dbReference type="ARBA" id="ARBA00038878"/>
    </source>
</evidence>
<dbReference type="EMBL" id="LS997634">
    <property type="protein sequence ID" value="SYZ70403.1"/>
    <property type="molecule type" value="Genomic_DNA"/>
</dbReference>